<proteinExistence type="predicted"/>
<feature type="region of interest" description="Disordered" evidence="4">
    <location>
        <begin position="394"/>
        <end position="425"/>
    </location>
</feature>
<evidence type="ECO:0000256" key="4">
    <source>
        <dbReference type="SAM" id="MobiDB-lite"/>
    </source>
</evidence>
<evidence type="ECO:0000256" key="2">
    <source>
        <dbReference type="ARBA" id="ARBA00023125"/>
    </source>
</evidence>
<dbReference type="InterPro" id="IPR009057">
    <property type="entry name" value="Homeodomain-like_sf"/>
</dbReference>
<dbReference type="EMBL" id="JAEACU010000009">
    <property type="protein sequence ID" value="KAH7517107.1"/>
    <property type="molecule type" value="Genomic_DNA"/>
</dbReference>
<feature type="compositionally biased region" description="Basic residues" evidence="4">
    <location>
        <begin position="1055"/>
        <end position="1064"/>
    </location>
</feature>
<dbReference type="PANTHER" id="PTHR33400:SF6">
    <property type="entry name" value="HOMEOBOX PROTEIN LUMINIDEPENDENS"/>
    <property type="match status" value="1"/>
</dbReference>
<dbReference type="AlphaFoldDB" id="A0A978UQF7"/>
<feature type="compositionally biased region" description="Low complexity" evidence="4">
    <location>
        <begin position="457"/>
        <end position="469"/>
    </location>
</feature>
<evidence type="ECO:0000313" key="7">
    <source>
        <dbReference type="Proteomes" id="UP000813462"/>
    </source>
</evidence>
<dbReference type="GO" id="GO:0003677">
    <property type="term" value="F:DNA binding"/>
    <property type="evidence" value="ECO:0007669"/>
    <property type="project" value="UniProtKB-UniRule"/>
</dbReference>
<protein>
    <recommendedName>
        <fullName evidence="5">Homeobox domain-containing protein</fullName>
    </recommendedName>
</protein>
<gene>
    <name evidence="6" type="ORF">FEM48_Zijuj09G0027300</name>
</gene>
<evidence type="ECO:0000256" key="1">
    <source>
        <dbReference type="ARBA" id="ARBA00004123"/>
    </source>
</evidence>
<organism evidence="6 7">
    <name type="scientific">Ziziphus jujuba var. spinosa</name>
    <dbReference type="NCBI Taxonomy" id="714518"/>
    <lineage>
        <taxon>Eukaryota</taxon>
        <taxon>Viridiplantae</taxon>
        <taxon>Streptophyta</taxon>
        <taxon>Embryophyta</taxon>
        <taxon>Tracheophyta</taxon>
        <taxon>Spermatophyta</taxon>
        <taxon>Magnoliopsida</taxon>
        <taxon>eudicotyledons</taxon>
        <taxon>Gunneridae</taxon>
        <taxon>Pentapetalae</taxon>
        <taxon>rosids</taxon>
        <taxon>fabids</taxon>
        <taxon>Rosales</taxon>
        <taxon>Rhamnaceae</taxon>
        <taxon>Paliureae</taxon>
        <taxon>Ziziphus</taxon>
    </lineage>
</organism>
<feature type="region of interest" description="Disordered" evidence="4">
    <location>
        <begin position="1000"/>
        <end position="1064"/>
    </location>
</feature>
<feature type="compositionally biased region" description="Polar residues" evidence="4">
    <location>
        <begin position="402"/>
        <end position="412"/>
    </location>
</feature>
<evidence type="ECO:0000256" key="3">
    <source>
        <dbReference type="PROSITE-ProRule" id="PRU00108"/>
    </source>
</evidence>
<dbReference type="InterPro" id="IPR001356">
    <property type="entry name" value="HD"/>
</dbReference>
<reference evidence="6" key="1">
    <citation type="journal article" date="2021" name="Front. Plant Sci.">
        <title>Chromosome-Scale Genome Assembly for Chinese Sour Jujube and Insights Into Its Genome Evolution and Domestication Signature.</title>
        <authorList>
            <person name="Shen L.-Y."/>
            <person name="Luo H."/>
            <person name="Wang X.-L."/>
            <person name="Wang X.-M."/>
            <person name="Qiu X.-J."/>
            <person name="Liu H."/>
            <person name="Zhou S.-S."/>
            <person name="Jia K.-H."/>
            <person name="Nie S."/>
            <person name="Bao Y.-T."/>
            <person name="Zhang R.-G."/>
            <person name="Yun Q.-Z."/>
            <person name="Chai Y.-H."/>
            <person name="Lu J.-Y."/>
            <person name="Li Y."/>
            <person name="Zhao S.-W."/>
            <person name="Mao J.-F."/>
            <person name="Jia S.-G."/>
            <person name="Mao Y.-M."/>
        </authorList>
    </citation>
    <scope>NUCLEOTIDE SEQUENCE</scope>
    <source>
        <strain evidence="6">AT0</strain>
        <tissue evidence="6">Leaf</tissue>
    </source>
</reference>
<dbReference type="SUPFAM" id="SSF46689">
    <property type="entry name" value="Homeodomain-like"/>
    <property type="match status" value="1"/>
</dbReference>
<sequence length="1064" mass="118805">MEALKEDFSELEIGSSAQSFQKFLNSQRELFHSQIDQLQKIVVTQCQLTGVNPLSQEMAAGALSINIGKRPRDLLNPKAVKYMQSVFAIKDAISKKESREISALYGVTVTQVREFFTSQRSRVRKVVRLSREKTIRSNEYTEPHDGISATSGALMPIDPVPLNTVVPTSVEEAPSCSTQDDALPGIDDLDKQFVENIFTLMRKEETFSGQVKLMEWILRIQNSTVLCWFLNKGGVMILATWLSQAATEEQTTVLFVILKVLCHLPLHKAVPVHMSAVLQSVNRLRFYRTSDISNRARVLLARLSKLLARSQALKKPNGMKSSSDAQQDIDDVVGYEPWQSNIDFTGNILASPYDSSENFRKSEPMQTLKLLPASSDDSNKKQVLGITQIKERRKVQMVEQPGQKTAGRSTQAARAAPISQGRPMSADDIQKAKMRAQWMQSKYGKAGSSNSNKEAKIQSSNKSSTSQASILPLASKVPVRPNIEEQKKPVSLLSKVPNILEASLDQKMIADSKEPWWEKCRRVQKLWQTPPEIKLNHQWSVGAGENSKEVEVQKNRNNREKETIYQRIQEIPSNPKEPWDLEMDYDDTLTPEIPTQQLPDADNTETQATNQAINNVGTQGAPSQRVNNYASLQSITTSQTGSTSIAEPDLELLAVLLKNPELVFALTSGQASNLSSEETVKLLDMIKAGGSGLTSNMNGLDRQGEDNIGVSLPSPTPSSNPGTVRYSGPNMQLLPYTIEIIDTMLKTLRDEPKSKLNIEISGGGGDDHSTLEYLGIGNKFTYNSRTFMSLVQCYDDTGWRQEAVRNPFSQQTVLPNRATYISSEVATANSVPPPHISAAHISSLRQSASIPPYSHQTPASDVVMKNSPLTATPFHNLHSASLPSMRVESTSSVKPSLISNAEERQRFPIPSNTLLPTTARPQIHPQQQQLLSGPSDPYTPVYSKQIGKPNPASESWRTTQGLPSFYRPLNQNNYNASLVGPEQPQLMSGPKWEGNEYVEEDDFESWSPDNSPVRNPEYMMGRSFPDARTNPGREYRPERMRQRNSSGYRDQNRYGNRRWRDRRR</sequence>
<dbReference type="PROSITE" id="PS50071">
    <property type="entry name" value="HOMEOBOX_2"/>
    <property type="match status" value="1"/>
</dbReference>
<feature type="DNA-binding region" description="Homeobox" evidence="3">
    <location>
        <begin position="68"/>
        <end position="127"/>
    </location>
</feature>
<dbReference type="GO" id="GO:0005634">
    <property type="term" value="C:nucleus"/>
    <property type="evidence" value="ECO:0007669"/>
    <property type="project" value="UniProtKB-SubCell"/>
</dbReference>
<feature type="compositionally biased region" description="Basic and acidic residues" evidence="4">
    <location>
        <begin position="1031"/>
        <end position="1041"/>
    </location>
</feature>
<dbReference type="SMART" id="SM00389">
    <property type="entry name" value="HOX"/>
    <property type="match status" value="1"/>
</dbReference>
<accession>A0A978UQF7</accession>
<comment type="subcellular location">
    <subcellularLocation>
        <location evidence="1 3">Nucleus</location>
    </subcellularLocation>
</comment>
<name>A0A978UQF7_ZIZJJ</name>
<dbReference type="PANTHER" id="PTHR33400">
    <property type="entry name" value="ZINC FINGER CCCH DOMAIN-CONTAINING PROTEIN 6-RELATED"/>
    <property type="match status" value="1"/>
</dbReference>
<feature type="domain" description="Homeobox" evidence="5">
    <location>
        <begin position="66"/>
        <end position="126"/>
    </location>
</feature>
<keyword evidence="3" id="KW-0371">Homeobox</keyword>
<comment type="caution">
    <text evidence="6">The sequence shown here is derived from an EMBL/GenBank/DDBJ whole genome shotgun (WGS) entry which is preliminary data.</text>
</comment>
<dbReference type="Gene3D" id="1.10.10.60">
    <property type="entry name" value="Homeodomain-like"/>
    <property type="match status" value="1"/>
</dbReference>
<keyword evidence="2 3" id="KW-0238">DNA-binding</keyword>
<dbReference type="GO" id="GO:0010228">
    <property type="term" value="P:vegetative to reproductive phase transition of meristem"/>
    <property type="evidence" value="ECO:0007669"/>
    <property type="project" value="TreeGrafter"/>
</dbReference>
<evidence type="ECO:0000313" key="6">
    <source>
        <dbReference type="EMBL" id="KAH7517107.1"/>
    </source>
</evidence>
<feature type="region of interest" description="Disordered" evidence="4">
    <location>
        <begin position="437"/>
        <end position="469"/>
    </location>
</feature>
<evidence type="ECO:0000259" key="5">
    <source>
        <dbReference type="PROSITE" id="PS50071"/>
    </source>
</evidence>
<dbReference type="Proteomes" id="UP000813462">
    <property type="component" value="Unassembled WGS sequence"/>
</dbReference>
<keyword evidence="3" id="KW-0539">Nucleus</keyword>